<proteinExistence type="predicted"/>
<dbReference type="GeneID" id="85318694"/>
<sequence>MACLLPLRRGSGCIVRPVFIHGCALMSSSHLEAISNLDAGASANCLSSCLDAPPQASRSSLSSALAPQPMGNTHDRQVNPGPVSYVSGIPAARCHPLRYRMPGRVTLTSRLFFSLWKLQVPCTANPRGFCQSGPEPHRAHQRQWGSGLRCCSSCSPLPGPPLVEKGINHEMGASKEKADKKTSGKLRDFVVLTNHSQRVRMG</sequence>
<evidence type="ECO:0000256" key="1">
    <source>
        <dbReference type="SAM" id="MobiDB-lite"/>
    </source>
</evidence>
<dbReference type="Proteomes" id="UP001172101">
    <property type="component" value="Unassembled WGS sequence"/>
</dbReference>
<feature type="compositionally biased region" description="Low complexity" evidence="1">
    <location>
        <begin position="59"/>
        <end position="69"/>
    </location>
</feature>
<evidence type="ECO:0000313" key="2">
    <source>
        <dbReference type="EMBL" id="KAK0703751.1"/>
    </source>
</evidence>
<gene>
    <name evidence="2" type="ORF">B0T26DRAFT_510991</name>
</gene>
<keyword evidence="3" id="KW-1185">Reference proteome</keyword>
<evidence type="ECO:0000313" key="3">
    <source>
        <dbReference type="Proteomes" id="UP001172101"/>
    </source>
</evidence>
<dbReference type="EMBL" id="JAUIRO010000008">
    <property type="protein sequence ID" value="KAK0703751.1"/>
    <property type="molecule type" value="Genomic_DNA"/>
</dbReference>
<organism evidence="2 3">
    <name type="scientific">Lasiosphaeria miniovina</name>
    <dbReference type="NCBI Taxonomy" id="1954250"/>
    <lineage>
        <taxon>Eukaryota</taxon>
        <taxon>Fungi</taxon>
        <taxon>Dikarya</taxon>
        <taxon>Ascomycota</taxon>
        <taxon>Pezizomycotina</taxon>
        <taxon>Sordariomycetes</taxon>
        <taxon>Sordariomycetidae</taxon>
        <taxon>Sordariales</taxon>
        <taxon>Lasiosphaeriaceae</taxon>
        <taxon>Lasiosphaeria</taxon>
    </lineage>
</organism>
<accession>A0AA39ZUF9</accession>
<name>A0AA39ZUF9_9PEZI</name>
<dbReference type="RefSeq" id="XP_060290610.1">
    <property type="nucleotide sequence ID" value="XM_060435424.1"/>
</dbReference>
<feature type="region of interest" description="Disordered" evidence="1">
    <location>
        <begin position="59"/>
        <end position="81"/>
    </location>
</feature>
<protein>
    <submittedName>
        <fullName evidence="2">Uncharacterized protein</fullName>
    </submittedName>
</protein>
<comment type="caution">
    <text evidence="2">The sequence shown here is derived from an EMBL/GenBank/DDBJ whole genome shotgun (WGS) entry which is preliminary data.</text>
</comment>
<reference evidence="2" key="1">
    <citation type="submission" date="2023-06" db="EMBL/GenBank/DDBJ databases">
        <title>Genome-scale phylogeny and comparative genomics of the fungal order Sordariales.</title>
        <authorList>
            <consortium name="Lawrence Berkeley National Laboratory"/>
            <person name="Hensen N."/>
            <person name="Bonometti L."/>
            <person name="Westerberg I."/>
            <person name="Brannstrom I.O."/>
            <person name="Guillou S."/>
            <person name="Cros-Aarteil S."/>
            <person name="Calhoun S."/>
            <person name="Haridas S."/>
            <person name="Kuo A."/>
            <person name="Mondo S."/>
            <person name="Pangilinan J."/>
            <person name="Riley R."/>
            <person name="LaButti K."/>
            <person name="Andreopoulos B."/>
            <person name="Lipzen A."/>
            <person name="Chen C."/>
            <person name="Yanf M."/>
            <person name="Daum C."/>
            <person name="Ng V."/>
            <person name="Clum A."/>
            <person name="Steindorff A."/>
            <person name="Ohm R."/>
            <person name="Martin F."/>
            <person name="Silar P."/>
            <person name="Natvig D."/>
            <person name="Lalanne C."/>
            <person name="Gautier V."/>
            <person name="Ament-velasquez S.L."/>
            <person name="Kruys A."/>
            <person name="Hutchinson M.I."/>
            <person name="Powell A.J."/>
            <person name="Barry K."/>
            <person name="Miller A.N."/>
            <person name="Grigoriev I.V."/>
            <person name="Debuchy R."/>
            <person name="Gladieux P."/>
            <person name="Thoren M.H."/>
            <person name="Johannesson H."/>
        </authorList>
    </citation>
    <scope>NUCLEOTIDE SEQUENCE</scope>
    <source>
        <strain evidence="2">SMH2392-1A</strain>
    </source>
</reference>
<dbReference type="AlphaFoldDB" id="A0AA39ZUF9"/>